<dbReference type="AlphaFoldDB" id="A0A7J9L235"/>
<dbReference type="OrthoDB" id="1008715at2759"/>
<evidence type="ECO:0000256" key="1">
    <source>
        <dbReference type="SAM" id="MobiDB-lite"/>
    </source>
</evidence>
<keyword evidence="3" id="KW-1185">Reference proteome</keyword>
<reference evidence="2 3" key="1">
    <citation type="journal article" date="2019" name="Genome Biol. Evol.">
        <title>Insights into the evolution of the New World diploid cottons (Gossypium, subgenus Houzingenia) based on genome sequencing.</title>
        <authorList>
            <person name="Grover C.E."/>
            <person name="Arick M.A. 2nd"/>
            <person name="Thrash A."/>
            <person name="Conover J.L."/>
            <person name="Sanders W.S."/>
            <person name="Peterson D.G."/>
            <person name="Frelichowski J.E."/>
            <person name="Scheffler J.A."/>
            <person name="Scheffler B.E."/>
            <person name="Wendel J.F."/>
        </authorList>
    </citation>
    <scope>NUCLEOTIDE SEQUENCE [LARGE SCALE GENOMIC DNA]</scope>
    <source>
        <strain evidence="2">1</strain>
        <tissue evidence="2">Leaf</tissue>
    </source>
</reference>
<gene>
    <name evidence="2" type="ORF">Goshw_007846</name>
</gene>
<proteinExistence type="predicted"/>
<protein>
    <submittedName>
        <fullName evidence="2">Uncharacterized protein</fullName>
    </submittedName>
</protein>
<evidence type="ECO:0000313" key="2">
    <source>
        <dbReference type="EMBL" id="MBA0852636.1"/>
    </source>
</evidence>
<name>A0A7J9L235_GOSSC</name>
<evidence type="ECO:0000313" key="3">
    <source>
        <dbReference type="Proteomes" id="UP000593576"/>
    </source>
</evidence>
<feature type="region of interest" description="Disordered" evidence="1">
    <location>
        <begin position="20"/>
        <end position="70"/>
    </location>
</feature>
<organism evidence="2 3">
    <name type="scientific">Gossypium schwendimanii</name>
    <name type="common">Cotton</name>
    <dbReference type="NCBI Taxonomy" id="34291"/>
    <lineage>
        <taxon>Eukaryota</taxon>
        <taxon>Viridiplantae</taxon>
        <taxon>Streptophyta</taxon>
        <taxon>Embryophyta</taxon>
        <taxon>Tracheophyta</taxon>
        <taxon>Spermatophyta</taxon>
        <taxon>Magnoliopsida</taxon>
        <taxon>eudicotyledons</taxon>
        <taxon>Gunneridae</taxon>
        <taxon>Pentapetalae</taxon>
        <taxon>rosids</taxon>
        <taxon>malvids</taxon>
        <taxon>Malvales</taxon>
        <taxon>Malvaceae</taxon>
        <taxon>Malvoideae</taxon>
        <taxon>Gossypium</taxon>
    </lineage>
</organism>
<dbReference type="Proteomes" id="UP000593576">
    <property type="component" value="Unassembled WGS sequence"/>
</dbReference>
<dbReference type="EMBL" id="JABFAF010000004">
    <property type="protein sequence ID" value="MBA0852636.1"/>
    <property type="molecule type" value="Genomic_DNA"/>
</dbReference>
<feature type="compositionally biased region" description="Polar residues" evidence="1">
    <location>
        <begin position="45"/>
        <end position="60"/>
    </location>
</feature>
<comment type="caution">
    <text evidence="2">The sequence shown here is derived from an EMBL/GenBank/DDBJ whole genome shotgun (WGS) entry which is preliminary data.</text>
</comment>
<accession>A0A7J9L235</accession>
<sequence length="133" mass="14652">MSVETLSTYLSINNEGDKYHTGSYDTSLSRPNDYVGNDMDIHEPQASTVPLVDTQSSDAPRSSYEAYPALPTSPSPRTICLLKVINGPSLQVNASVNALTAHFDDRYNQLDKRINELASWFPPPSTIRTSFLG</sequence>